<evidence type="ECO:0000256" key="2">
    <source>
        <dbReference type="SAM" id="SignalP"/>
    </source>
</evidence>
<organism evidence="3 4">
    <name type="scientific">Thelohanellus kitauei</name>
    <name type="common">Myxosporean</name>
    <dbReference type="NCBI Taxonomy" id="669202"/>
    <lineage>
        <taxon>Eukaryota</taxon>
        <taxon>Metazoa</taxon>
        <taxon>Cnidaria</taxon>
        <taxon>Myxozoa</taxon>
        <taxon>Myxosporea</taxon>
        <taxon>Bivalvulida</taxon>
        <taxon>Platysporina</taxon>
        <taxon>Myxobolidae</taxon>
        <taxon>Thelohanellus</taxon>
    </lineage>
</organism>
<keyword evidence="4" id="KW-1185">Reference proteome</keyword>
<protein>
    <submittedName>
        <fullName evidence="3">Uncharacterized protein</fullName>
    </submittedName>
</protein>
<comment type="caution">
    <text evidence="3">The sequence shown here is derived from an EMBL/GenBank/DDBJ whole genome shotgun (WGS) entry which is preliminary data.</text>
</comment>
<keyword evidence="1" id="KW-0472">Membrane</keyword>
<reference evidence="3 4" key="1">
    <citation type="journal article" date="2014" name="Genome Biol. Evol.">
        <title>The genome of the myxosporean Thelohanellus kitauei shows adaptations to nutrient acquisition within its fish host.</title>
        <authorList>
            <person name="Yang Y."/>
            <person name="Xiong J."/>
            <person name="Zhou Z."/>
            <person name="Huo F."/>
            <person name="Miao W."/>
            <person name="Ran C."/>
            <person name="Liu Y."/>
            <person name="Zhang J."/>
            <person name="Feng J."/>
            <person name="Wang M."/>
            <person name="Wang M."/>
            <person name="Wang L."/>
            <person name="Yao B."/>
        </authorList>
    </citation>
    <scope>NUCLEOTIDE SEQUENCE [LARGE SCALE GENOMIC DNA]</scope>
    <source>
        <strain evidence="3">Wuqing</strain>
    </source>
</reference>
<feature type="transmembrane region" description="Helical" evidence="1">
    <location>
        <begin position="258"/>
        <end position="279"/>
    </location>
</feature>
<name>A0A0C2MQ50_THEKT</name>
<accession>A0A0C2MQ50</accession>
<feature type="signal peptide" evidence="2">
    <location>
        <begin position="1"/>
        <end position="20"/>
    </location>
</feature>
<dbReference type="EMBL" id="JWZT01003512">
    <property type="protein sequence ID" value="KII66475.1"/>
    <property type="molecule type" value="Genomic_DNA"/>
</dbReference>
<sequence length="310" mass="37257">MSKMQVILFLFTAVLKLSLANDSTKLCQGVDDKIMVIVVNFFYSRDLPLDSDEVDPREGDFELDQMIRWIDHDLNCHVENFTKFLRHYLYNRIGNLFNYIPDCTDYYEKWLKDVEFVRVFDENMCKLRPWDNFFELENFLSYLKPKVVDAENFTRMIFSAQHNRDNAINDYYHASNIYSKQRLELLAFLTSHRDTNKRMYFEDSFLIKELQKHETLKQWTSHPYLFKILQCYLQSQNLDQFSNPFSRTFEFNVPSQKLATFTLFVGSVAVAMLIVWLIYYKRGILQRNKDVRIKAKNMYYEIQDNCITEV</sequence>
<proteinExistence type="predicted"/>
<keyword evidence="2" id="KW-0732">Signal</keyword>
<evidence type="ECO:0000313" key="3">
    <source>
        <dbReference type="EMBL" id="KII66475.1"/>
    </source>
</evidence>
<keyword evidence="1" id="KW-0812">Transmembrane</keyword>
<evidence type="ECO:0000313" key="4">
    <source>
        <dbReference type="Proteomes" id="UP000031668"/>
    </source>
</evidence>
<gene>
    <name evidence="3" type="ORF">RF11_15934</name>
</gene>
<dbReference type="Proteomes" id="UP000031668">
    <property type="component" value="Unassembled WGS sequence"/>
</dbReference>
<dbReference type="AlphaFoldDB" id="A0A0C2MQ50"/>
<feature type="chain" id="PRO_5002152268" evidence="2">
    <location>
        <begin position="21"/>
        <end position="310"/>
    </location>
</feature>
<evidence type="ECO:0000256" key="1">
    <source>
        <dbReference type="SAM" id="Phobius"/>
    </source>
</evidence>
<keyword evidence="1" id="KW-1133">Transmembrane helix</keyword>